<dbReference type="AlphaFoldDB" id="A0A1D9LLA4"/>
<reference evidence="1 2" key="1">
    <citation type="submission" date="2016-10" db="EMBL/GenBank/DDBJ databases">
        <title>Chromobacterium muskegensis sp. nov., an insecticidal bacterium isolated from Sphagnum bogs.</title>
        <authorList>
            <person name="Sparks M.E."/>
            <person name="Blackburn M.B."/>
            <person name="Gundersen-Rindal D.E."/>
            <person name="Mitchell A."/>
            <person name="Farrar R."/>
            <person name="Kuhar D."/>
        </authorList>
    </citation>
    <scope>NUCLEOTIDE SEQUENCE [LARGE SCALE GENOMIC DNA]</scope>
    <source>
        <strain evidence="1 2">21-1</strain>
    </source>
</reference>
<proteinExistence type="predicted"/>
<evidence type="ECO:0000313" key="2">
    <source>
        <dbReference type="Proteomes" id="UP000178776"/>
    </source>
</evidence>
<dbReference type="KEGG" id="cvc:BKX93_19980"/>
<gene>
    <name evidence="1" type="ORF">BKX93_19980</name>
</gene>
<dbReference type="Proteomes" id="UP000178776">
    <property type="component" value="Chromosome"/>
</dbReference>
<accession>A0A1D9LLA4</accession>
<organism evidence="1 2">
    <name type="scientific">Chromobacterium vaccinii</name>
    <dbReference type="NCBI Taxonomy" id="1108595"/>
    <lineage>
        <taxon>Bacteria</taxon>
        <taxon>Pseudomonadati</taxon>
        <taxon>Pseudomonadota</taxon>
        <taxon>Betaproteobacteria</taxon>
        <taxon>Neisseriales</taxon>
        <taxon>Chromobacteriaceae</taxon>
        <taxon>Chromobacterium</taxon>
    </lineage>
</organism>
<evidence type="ECO:0000313" key="1">
    <source>
        <dbReference type="EMBL" id="AOZ52045.1"/>
    </source>
</evidence>
<sequence>MRRDFALDQQLFTEEELFSLDDVDACQNTFDIVMVVSTIVTPEIQRIAADLARNGGTLLIYGGTREGDKFLTSQVDIDTVRRRERIQLAKYQEKELHICGAYGCYKEDYEESFRLRADYPDHFPLDRIVSEEVDLDGFAELVMGMASGGKDYPGKVVVRT</sequence>
<dbReference type="EMBL" id="CP017707">
    <property type="protein sequence ID" value="AOZ52045.1"/>
    <property type="molecule type" value="Genomic_DNA"/>
</dbReference>
<name>A0A1D9LLA4_9NEIS</name>
<protein>
    <recommendedName>
        <fullName evidence="3">Alcohol dehydrogenase-like C-terminal domain-containing protein</fullName>
    </recommendedName>
</protein>
<evidence type="ECO:0008006" key="3">
    <source>
        <dbReference type="Google" id="ProtNLM"/>
    </source>
</evidence>
<dbReference type="STRING" id="1108595.BKX93_19980"/>